<dbReference type="PANTHER" id="PTHR24221">
    <property type="entry name" value="ATP-BINDING CASSETTE SUB-FAMILY B"/>
    <property type="match status" value="1"/>
</dbReference>
<feature type="transmembrane region" description="Helical" evidence="7">
    <location>
        <begin position="63"/>
        <end position="81"/>
    </location>
</feature>
<dbReference type="FunFam" id="3.40.50.300:FF:000218">
    <property type="entry name" value="Multidrug ABC transporter ATP-binding protein"/>
    <property type="match status" value="1"/>
</dbReference>
<feature type="domain" description="ABC transmembrane type-1" evidence="9">
    <location>
        <begin position="20"/>
        <end position="306"/>
    </location>
</feature>
<dbReference type="InterPro" id="IPR011527">
    <property type="entry name" value="ABC1_TM_dom"/>
</dbReference>
<evidence type="ECO:0000259" key="9">
    <source>
        <dbReference type="PROSITE" id="PS50929"/>
    </source>
</evidence>
<dbReference type="SMART" id="SM00382">
    <property type="entry name" value="AAA"/>
    <property type="match status" value="1"/>
</dbReference>
<dbReference type="Proteomes" id="UP000178336">
    <property type="component" value="Unassembled WGS sequence"/>
</dbReference>
<evidence type="ECO:0000256" key="4">
    <source>
        <dbReference type="ARBA" id="ARBA00022840"/>
    </source>
</evidence>
<dbReference type="SUPFAM" id="SSF52540">
    <property type="entry name" value="P-loop containing nucleoside triphosphate hydrolases"/>
    <property type="match status" value="1"/>
</dbReference>
<name>A0A1F5GSP2_9BACT</name>
<dbReference type="STRING" id="1797724.A3A48_00205"/>
<feature type="domain" description="ABC transporter" evidence="8">
    <location>
        <begin position="340"/>
        <end position="574"/>
    </location>
</feature>
<feature type="transmembrane region" description="Helical" evidence="7">
    <location>
        <begin position="20"/>
        <end position="43"/>
    </location>
</feature>
<dbReference type="CDD" id="cd07346">
    <property type="entry name" value="ABC_6TM_exporters"/>
    <property type="match status" value="1"/>
</dbReference>
<dbReference type="InterPro" id="IPR003593">
    <property type="entry name" value="AAA+_ATPase"/>
</dbReference>
<sequence length="589" mass="67152">MKNILNIIKIAKPLYNLAGIIAILIFVTSLLELVAPILSKFIVDEIVQQVQYHSGNFNKLIKLIILVFSASLISITLTVISERIGDHFAGRLHKFLTEKFYDKIFTLPQSYFDSKVGGKILNQLNRAIFTIQNFINTAINFILPTFIQSLFTIAVMAYYNLPIAFFTFLLFPVYLSLSYYSNKRWGEQEIRKNKIEDFTRGRIYEVISNIKLVKSYLGEKKEFRTVSKKMTKINQIYAKQSTTYHLFDFGRNFSLILIILAINIVAFYNTYTGLITIGTLVLILQLVNQARRPLFAMSFILNNIQMAEAGSKEYFEILNLKSKEDYSTKTVFSKLNNPSIQFEKVSFKYEKKTIVLNNVSFKINPEEKVALVGHSGAGKTTIVNLMLKFYEPSSGKIYLSGKNYKTLSTKFVRNNFALVFQESELFSSTIGENVVYGTNLTDKNQLIKALDQANAWDFVKKLPKGIDSTIGERGVKLSGGQKQRIQIARAILKDAPILILDEASSSLDAKSEKEVQTAMENLMKNKLVIIIAHRFSTIQNVDKIIVIDEGKVVDYGTPYELSIKPGIYRNLLKFQIEGNQKLLEKFEIY</sequence>
<dbReference type="GO" id="GO:0005886">
    <property type="term" value="C:plasma membrane"/>
    <property type="evidence" value="ECO:0007669"/>
    <property type="project" value="UniProtKB-SubCell"/>
</dbReference>
<evidence type="ECO:0000256" key="7">
    <source>
        <dbReference type="SAM" id="Phobius"/>
    </source>
</evidence>
<dbReference type="PROSITE" id="PS50929">
    <property type="entry name" value="ABC_TM1F"/>
    <property type="match status" value="1"/>
</dbReference>
<comment type="caution">
    <text evidence="10">The sequence shown here is derived from an EMBL/GenBank/DDBJ whole genome shotgun (WGS) entry which is preliminary data.</text>
</comment>
<evidence type="ECO:0000256" key="5">
    <source>
        <dbReference type="ARBA" id="ARBA00022989"/>
    </source>
</evidence>
<dbReference type="InterPro" id="IPR017871">
    <property type="entry name" value="ABC_transporter-like_CS"/>
</dbReference>
<dbReference type="GO" id="GO:0005524">
    <property type="term" value="F:ATP binding"/>
    <property type="evidence" value="ECO:0007669"/>
    <property type="project" value="UniProtKB-KW"/>
</dbReference>
<protein>
    <recommendedName>
        <fullName evidence="12">Iron ABC transporter ATP-binding protein</fullName>
    </recommendedName>
</protein>
<feature type="transmembrane region" description="Helical" evidence="7">
    <location>
        <begin position="249"/>
        <end position="268"/>
    </location>
</feature>
<keyword evidence="3" id="KW-0547">Nucleotide-binding</keyword>
<dbReference type="SUPFAM" id="SSF90123">
    <property type="entry name" value="ABC transporter transmembrane region"/>
    <property type="match status" value="1"/>
</dbReference>
<accession>A0A1F5GSP2</accession>
<dbReference type="InterPro" id="IPR039421">
    <property type="entry name" value="Type_1_exporter"/>
</dbReference>
<dbReference type="AlphaFoldDB" id="A0A1F5GSP2"/>
<keyword evidence="5 7" id="KW-1133">Transmembrane helix</keyword>
<evidence type="ECO:0008006" key="12">
    <source>
        <dbReference type="Google" id="ProtNLM"/>
    </source>
</evidence>
<comment type="subcellular location">
    <subcellularLocation>
        <location evidence="1">Cell membrane</location>
        <topology evidence="1">Multi-pass membrane protein</topology>
    </subcellularLocation>
</comment>
<keyword evidence="4" id="KW-0067">ATP-binding</keyword>
<keyword evidence="6 7" id="KW-0472">Membrane</keyword>
<reference evidence="10 11" key="1">
    <citation type="journal article" date="2016" name="Nat. Commun.">
        <title>Thousands of microbial genomes shed light on interconnected biogeochemical processes in an aquifer system.</title>
        <authorList>
            <person name="Anantharaman K."/>
            <person name="Brown C.T."/>
            <person name="Hug L.A."/>
            <person name="Sharon I."/>
            <person name="Castelle C.J."/>
            <person name="Probst A.J."/>
            <person name="Thomas B.C."/>
            <person name="Singh A."/>
            <person name="Wilkins M.J."/>
            <person name="Karaoz U."/>
            <person name="Brodie E.L."/>
            <person name="Williams K.H."/>
            <person name="Hubbard S.S."/>
            <person name="Banfield J.F."/>
        </authorList>
    </citation>
    <scope>NUCLEOTIDE SEQUENCE [LARGE SCALE GENOMIC DNA]</scope>
</reference>
<dbReference type="PANTHER" id="PTHR24221:SF654">
    <property type="entry name" value="ATP-BINDING CASSETTE SUB-FAMILY B MEMBER 6"/>
    <property type="match status" value="1"/>
</dbReference>
<dbReference type="InterPro" id="IPR003439">
    <property type="entry name" value="ABC_transporter-like_ATP-bd"/>
</dbReference>
<evidence type="ECO:0000256" key="1">
    <source>
        <dbReference type="ARBA" id="ARBA00004651"/>
    </source>
</evidence>
<evidence type="ECO:0000256" key="6">
    <source>
        <dbReference type="ARBA" id="ARBA00023136"/>
    </source>
</evidence>
<dbReference type="PROSITE" id="PS00211">
    <property type="entry name" value="ABC_TRANSPORTER_1"/>
    <property type="match status" value="1"/>
</dbReference>
<evidence type="ECO:0000259" key="8">
    <source>
        <dbReference type="PROSITE" id="PS50893"/>
    </source>
</evidence>
<dbReference type="InterPro" id="IPR027417">
    <property type="entry name" value="P-loop_NTPase"/>
</dbReference>
<dbReference type="Gene3D" id="3.40.50.300">
    <property type="entry name" value="P-loop containing nucleotide triphosphate hydrolases"/>
    <property type="match status" value="1"/>
</dbReference>
<dbReference type="EMBL" id="MFBN01000036">
    <property type="protein sequence ID" value="OGD94892.1"/>
    <property type="molecule type" value="Genomic_DNA"/>
</dbReference>
<feature type="transmembrane region" description="Helical" evidence="7">
    <location>
        <begin position="163"/>
        <end position="182"/>
    </location>
</feature>
<dbReference type="InterPro" id="IPR036640">
    <property type="entry name" value="ABC1_TM_sf"/>
</dbReference>
<gene>
    <name evidence="10" type="ORF">A3A48_00205</name>
</gene>
<dbReference type="PROSITE" id="PS50893">
    <property type="entry name" value="ABC_TRANSPORTER_2"/>
    <property type="match status" value="1"/>
</dbReference>
<evidence type="ECO:0000256" key="2">
    <source>
        <dbReference type="ARBA" id="ARBA00022692"/>
    </source>
</evidence>
<feature type="transmembrane region" description="Helical" evidence="7">
    <location>
        <begin position="134"/>
        <end position="157"/>
    </location>
</feature>
<evidence type="ECO:0000313" key="10">
    <source>
        <dbReference type="EMBL" id="OGD94892.1"/>
    </source>
</evidence>
<dbReference type="Pfam" id="PF00664">
    <property type="entry name" value="ABC_membrane"/>
    <property type="match status" value="1"/>
</dbReference>
<dbReference type="GO" id="GO:0016887">
    <property type="term" value="F:ATP hydrolysis activity"/>
    <property type="evidence" value="ECO:0007669"/>
    <property type="project" value="InterPro"/>
</dbReference>
<evidence type="ECO:0000256" key="3">
    <source>
        <dbReference type="ARBA" id="ARBA00022741"/>
    </source>
</evidence>
<dbReference type="Gene3D" id="1.20.1560.10">
    <property type="entry name" value="ABC transporter type 1, transmembrane domain"/>
    <property type="match status" value="1"/>
</dbReference>
<dbReference type="GO" id="GO:0140359">
    <property type="term" value="F:ABC-type transporter activity"/>
    <property type="evidence" value="ECO:0007669"/>
    <property type="project" value="InterPro"/>
</dbReference>
<keyword evidence="2 7" id="KW-0812">Transmembrane</keyword>
<dbReference type="GO" id="GO:0034040">
    <property type="term" value="F:ATPase-coupled lipid transmembrane transporter activity"/>
    <property type="evidence" value="ECO:0007669"/>
    <property type="project" value="TreeGrafter"/>
</dbReference>
<dbReference type="Pfam" id="PF00005">
    <property type="entry name" value="ABC_tran"/>
    <property type="match status" value="1"/>
</dbReference>
<proteinExistence type="predicted"/>
<evidence type="ECO:0000313" key="11">
    <source>
        <dbReference type="Proteomes" id="UP000178336"/>
    </source>
</evidence>
<organism evidence="10 11">
    <name type="scientific">Candidatus Curtissbacteria bacterium RIFCSPLOWO2_01_FULL_37_9</name>
    <dbReference type="NCBI Taxonomy" id="1797724"/>
    <lineage>
        <taxon>Bacteria</taxon>
        <taxon>Candidatus Curtissiibacteriota</taxon>
    </lineage>
</organism>